<protein>
    <submittedName>
        <fullName evidence="3">PorT family protein</fullName>
    </submittedName>
</protein>
<dbReference type="Proteomes" id="UP000808349">
    <property type="component" value="Unassembled WGS sequence"/>
</dbReference>
<feature type="chain" id="PRO_5039446135" evidence="1">
    <location>
        <begin position="25"/>
        <end position="234"/>
    </location>
</feature>
<dbReference type="Pfam" id="PF13568">
    <property type="entry name" value="OMP_b-brl_2"/>
    <property type="match status" value="1"/>
</dbReference>
<feature type="domain" description="Outer membrane protein beta-barrel" evidence="2">
    <location>
        <begin position="23"/>
        <end position="206"/>
    </location>
</feature>
<name>A0A9D7S8X9_9BACT</name>
<evidence type="ECO:0000259" key="2">
    <source>
        <dbReference type="Pfam" id="PF13568"/>
    </source>
</evidence>
<dbReference type="InterPro" id="IPR025665">
    <property type="entry name" value="Beta-barrel_OMP_2"/>
</dbReference>
<organism evidence="3 4">
    <name type="scientific">Candidatus Defluviibacterium haderslevense</name>
    <dbReference type="NCBI Taxonomy" id="2981993"/>
    <lineage>
        <taxon>Bacteria</taxon>
        <taxon>Pseudomonadati</taxon>
        <taxon>Bacteroidota</taxon>
        <taxon>Saprospiria</taxon>
        <taxon>Saprospirales</taxon>
        <taxon>Saprospiraceae</taxon>
        <taxon>Candidatus Defluviibacterium</taxon>
    </lineage>
</organism>
<proteinExistence type="predicted"/>
<sequence>MKKIFKLNLILCAVFIVSSIQTNAQSNSNSANHVQFGIQTGIQFQNINGSDANNNKLSNDLLIAFNAGLTLTFPIAPEFFVQSGLYYSLKGATGEEIDFGVVMKRNIKINYIELPIHLLYKPMLGNGHLILGIGPYLALGISGKVKFEGGGASLTQTIKFKNSVSLTDPGNYSYFRPLDAGADLIAGYEFSNNISFQLDAQLGLLKINPKYEFANDSKTSAKNTGFGLTIGYHF</sequence>
<keyword evidence="1" id="KW-0732">Signal</keyword>
<dbReference type="AlphaFoldDB" id="A0A9D7S8X9"/>
<reference evidence="3 4" key="1">
    <citation type="submission" date="2020-10" db="EMBL/GenBank/DDBJ databases">
        <title>Connecting structure to function with the recovery of over 1000 high-quality activated sludge metagenome-assembled genomes encoding full-length rRNA genes using long-read sequencing.</title>
        <authorList>
            <person name="Singleton C.M."/>
            <person name="Petriglieri F."/>
            <person name="Kristensen J.M."/>
            <person name="Kirkegaard R.H."/>
            <person name="Michaelsen T.Y."/>
            <person name="Andersen M.H."/>
            <person name="Karst S.M."/>
            <person name="Dueholm M.S."/>
            <person name="Nielsen P.H."/>
            <person name="Albertsen M."/>
        </authorList>
    </citation>
    <scope>NUCLEOTIDE SEQUENCE [LARGE SCALE GENOMIC DNA]</scope>
    <source>
        <strain evidence="3">Ribe_18-Q3-R11-54_BAT3C.373</strain>
    </source>
</reference>
<evidence type="ECO:0000313" key="3">
    <source>
        <dbReference type="EMBL" id="MBK9718142.1"/>
    </source>
</evidence>
<feature type="signal peptide" evidence="1">
    <location>
        <begin position="1"/>
        <end position="24"/>
    </location>
</feature>
<evidence type="ECO:0000313" key="4">
    <source>
        <dbReference type="Proteomes" id="UP000808349"/>
    </source>
</evidence>
<dbReference type="EMBL" id="JADKFW010000007">
    <property type="protein sequence ID" value="MBK9718142.1"/>
    <property type="molecule type" value="Genomic_DNA"/>
</dbReference>
<accession>A0A9D7S8X9</accession>
<gene>
    <name evidence="3" type="ORF">IPO85_11635</name>
</gene>
<comment type="caution">
    <text evidence="3">The sequence shown here is derived from an EMBL/GenBank/DDBJ whole genome shotgun (WGS) entry which is preliminary data.</text>
</comment>
<evidence type="ECO:0000256" key="1">
    <source>
        <dbReference type="SAM" id="SignalP"/>
    </source>
</evidence>